<evidence type="ECO:0000313" key="2">
    <source>
        <dbReference type="EMBL" id="MFD1193490.1"/>
    </source>
</evidence>
<evidence type="ECO:0000256" key="1">
    <source>
        <dbReference type="SAM" id="Phobius"/>
    </source>
</evidence>
<evidence type="ECO:0008006" key="4">
    <source>
        <dbReference type="Google" id="ProtNLM"/>
    </source>
</evidence>
<proteinExistence type="predicted"/>
<organism evidence="2 3">
    <name type="scientific">Seohaeicola saemankumensis</name>
    <dbReference type="NCBI Taxonomy" id="481181"/>
    <lineage>
        <taxon>Bacteria</taxon>
        <taxon>Pseudomonadati</taxon>
        <taxon>Pseudomonadota</taxon>
        <taxon>Alphaproteobacteria</taxon>
        <taxon>Rhodobacterales</taxon>
        <taxon>Roseobacteraceae</taxon>
        <taxon>Seohaeicola</taxon>
    </lineage>
</organism>
<name>A0ABW3TCT0_9RHOB</name>
<accession>A0ABW3TCT0</accession>
<protein>
    <recommendedName>
        <fullName evidence="4">Lycopene cyclase domain-containing protein</fullName>
    </recommendedName>
</protein>
<sequence length="115" mass="12629">MTVVLVLVFLLVPFLVWRYFRARRVAIAVITLWLGPVLFLIGFDLAMSGCANVPYTSVAGYLDCPTRAHELAYAVFGLPAGLMVVLMLSHGLASLALFLTPLILGIGLELILRRR</sequence>
<dbReference type="RefSeq" id="WP_380788801.1">
    <property type="nucleotide sequence ID" value="NZ_JBHTKR010000001.1"/>
</dbReference>
<comment type="caution">
    <text evidence="2">The sequence shown here is derived from an EMBL/GenBank/DDBJ whole genome shotgun (WGS) entry which is preliminary data.</text>
</comment>
<keyword evidence="1" id="KW-0472">Membrane</keyword>
<evidence type="ECO:0000313" key="3">
    <source>
        <dbReference type="Proteomes" id="UP001597151"/>
    </source>
</evidence>
<feature type="transmembrane region" description="Helical" evidence="1">
    <location>
        <begin position="28"/>
        <end position="50"/>
    </location>
</feature>
<feature type="transmembrane region" description="Helical" evidence="1">
    <location>
        <begin position="95"/>
        <end position="112"/>
    </location>
</feature>
<reference evidence="3" key="1">
    <citation type="journal article" date="2019" name="Int. J. Syst. Evol. Microbiol.">
        <title>The Global Catalogue of Microorganisms (GCM) 10K type strain sequencing project: providing services to taxonomists for standard genome sequencing and annotation.</title>
        <authorList>
            <consortium name="The Broad Institute Genomics Platform"/>
            <consortium name="The Broad Institute Genome Sequencing Center for Infectious Disease"/>
            <person name="Wu L."/>
            <person name="Ma J."/>
        </authorList>
    </citation>
    <scope>NUCLEOTIDE SEQUENCE [LARGE SCALE GENOMIC DNA]</scope>
    <source>
        <strain evidence="3">CCUG 55328</strain>
    </source>
</reference>
<keyword evidence="1" id="KW-0812">Transmembrane</keyword>
<keyword evidence="3" id="KW-1185">Reference proteome</keyword>
<gene>
    <name evidence="2" type="ORF">ACFQ3C_02255</name>
</gene>
<dbReference type="EMBL" id="JBHTKR010000001">
    <property type="protein sequence ID" value="MFD1193490.1"/>
    <property type="molecule type" value="Genomic_DNA"/>
</dbReference>
<dbReference type="Proteomes" id="UP001597151">
    <property type="component" value="Unassembled WGS sequence"/>
</dbReference>
<keyword evidence="1" id="KW-1133">Transmembrane helix</keyword>